<dbReference type="Pfam" id="PF00675">
    <property type="entry name" value="Peptidase_M16"/>
    <property type="match status" value="1"/>
</dbReference>
<proteinExistence type="inferred from homology"/>
<accession>A0A6J4SQX2</accession>
<dbReference type="EMBL" id="CADCVU010000120">
    <property type="protein sequence ID" value="CAA9502897.1"/>
    <property type="molecule type" value="Genomic_DNA"/>
</dbReference>
<dbReference type="Gene3D" id="3.30.830.10">
    <property type="entry name" value="Metalloenzyme, LuxS/M16 peptidase-like"/>
    <property type="match status" value="2"/>
</dbReference>
<dbReference type="Pfam" id="PF05193">
    <property type="entry name" value="Peptidase_M16_C"/>
    <property type="match status" value="1"/>
</dbReference>
<dbReference type="InterPro" id="IPR011765">
    <property type="entry name" value="Pept_M16_N"/>
</dbReference>
<name>A0A6J4SQX2_9ACTN</name>
<evidence type="ECO:0000259" key="3">
    <source>
        <dbReference type="Pfam" id="PF00675"/>
    </source>
</evidence>
<dbReference type="SUPFAM" id="SSF63411">
    <property type="entry name" value="LuxS/MPP-like metallohydrolase"/>
    <property type="match status" value="2"/>
</dbReference>
<evidence type="ECO:0000256" key="1">
    <source>
        <dbReference type="ARBA" id="ARBA00007261"/>
    </source>
</evidence>
<dbReference type="PANTHER" id="PTHR11851">
    <property type="entry name" value="METALLOPROTEASE"/>
    <property type="match status" value="1"/>
</dbReference>
<dbReference type="GO" id="GO:0046872">
    <property type="term" value="F:metal ion binding"/>
    <property type="evidence" value="ECO:0007669"/>
    <property type="project" value="InterPro"/>
</dbReference>
<dbReference type="PANTHER" id="PTHR11851:SF49">
    <property type="entry name" value="MITOCHONDRIAL-PROCESSING PEPTIDASE SUBUNIT ALPHA"/>
    <property type="match status" value="1"/>
</dbReference>
<feature type="domain" description="Peptidase M16 N-terminal" evidence="3">
    <location>
        <begin position="16"/>
        <end position="161"/>
    </location>
</feature>
<dbReference type="GO" id="GO:0004222">
    <property type="term" value="F:metalloendopeptidase activity"/>
    <property type="evidence" value="ECO:0007669"/>
    <property type="project" value="InterPro"/>
</dbReference>
<dbReference type="GO" id="GO:0006508">
    <property type="term" value="P:proteolysis"/>
    <property type="evidence" value="ECO:0007669"/>
    <property type="project" value="InterPro"/>
</dbReference>
<sequence>MNDTGHVLTELPSGVRVVTEAMPSVRSIALGIFVGVGSRDESDAQQGISHFIEHLLFKGTRRFGSTEIDEIFDAMGAEMNAGTSKETTTLYARFLDRHLERALEVMGDMVLRPAWADIDSERQVVIEEIAMYEDEPSDKVHDVLAGAVFGDHPLGRPIIGTPEVVGSVSVDDLAAYHGRRYNPDRLVVAAAGNLHHDHVVTLVEGALAGGGPPPGEALAAANGALGPRAPELRFHRKETEQVHLCLGGTGISRGDERRFALRVLDTVLGGSSSSRLFQEVRERRGLAYSVFSYFSQFTDTGEVALYVGTRPDRVAEALEVVAAELHRLQDESIPESELDRARENVKGRTALSLESTSARMSRLGSSILTGVPVLSPDEIMARIDAVTADDLTALARDLFAPERLSAAGVGADEDAFRAALTPLSPQLAAA</sequence>
<dbReference type="InterPro" id="IPR011249">
    <property type="entry name" value="Metalloenz_LuxS/M16"/>
</dbReference>
<evidence type="ECO:0000259" key="4">
    <source>
        <dbReference type="Pfam" id="PF05193"/>
    </source>
</evidence>
<gene>
    <name evidence="5" type="ORF">AVDCRST_MAG45-1424</name>
</gene>
<dbReference type="AlphaFoldDB" id="A0A6J4SQX2"/>
<organism evidence="5">
    <name type="scientific">uncultured Solirubrobacterales bacterium</name>
    <dbReference type="NCBI Taxonomy" id="768556"/>
    <lineage>
        <taxon>Bacteria</taxon>
        <taxon>Bacillati</taxon>
        <taxon>Actinomycetota</taxon>
        <taxon>Thermoleophilia</taxon>
        <taxon>Solirubrobacterales</taxon>
        <taxon>environmental samples</taxon>
    </lineage>
</organism>
<dbReference type="InterPro" id="IPR007863">
    <property type="entry name" value="Peptidase_M16_C"/>
</dbReference>
<reference evidence="5" key="1">
    <citation type="submission" date="2020-02" db="EMBL/GenBank/DDBJ databases">
        <authorList>
            <person name="Meier V. D."/>
        </authorList>
    </citation>
    <scope>NUCLEOTIDE SEQUENCE</scope>
    <source>
        <strain evidence="5">AVDCRST_MAG45</strain>
    </source>
</reference>
<dbReference type="InterPro" id="IPR001431">
    <property type="entry name" value="Pept_M16_Zn_BS"/>
</dbReference>
<dbReference type="InterPro" id="IPR050361">
    <property type="entry name" value="MPP/UQCRC_Complex"/>
</dbReference>
<protein>
    <submittedName>
        <fullName evidence="5">FIG007959: peptidase, M16 family</fullName>
    </submittedName>
</protein>
<evidence type="ECO:0000256" key="2">
    <source>
        <dbReference type="RuleBase" id="RU004447"/>
    </source>
</evidence>
<evidence type="ECO:0000313" key="5">
    <source>
        <dbReference type="EMBL" id="CAA9502897.1"/>
    </source>
</evidence>
<dbReference type="PROSITE" id="PS00143">
    <property type="entry name" value="INSULINASE"/>
    <property type="match status" value="1"/>
</dbReference>
<comment type="similarity">
    <text evidence="1 2">Belongs to the peptidase M16 family.</text>
</comment>
<feature type="domain" description="Peptidase M16 C-terminal" evidence="4">
    <location>
        <begin position="167"/>
        <end position="344"/>
    </location>
</feature>